<dbReference type="EMBL" id="CP000112">
    <property type="protein sequence ID" value="ABB37853.1"/>
    <property type="molecule type" value="Genomic_DNA"/>
</dbReference>
<dbReference type="SUPFAM" id="SSF54862">
    <property type="entry name" value="4Fe-4S ferredoxins"/>
    <property type="match status" value="1"/>
</dbReference>
<dbReference type="Gene3D" id="3.30.70.20">
    <property type="match status" value="1"/>
</dbReference>
<keyword evidence="4" id="KW-0408">Iron</keyword>
<keyword evidence="10" id="KW-1185">Reference proteome</keyword>
<dbReference type="PANTHER" id="PTHR30224:SF4">
    <property type="entry name" value="ELECTRON TRANSPORT PROTEIN YCCM-RELATED"/>
    <property type="match status" value="1"/>
</dbReference>
<dbReference type="GO" id="GO:0046872">
    <property type="term" value="F:metal ion binding"/>
    <property type="evidence" value="ECO:0007669"/>
    <property type="project" value="UniProtKB-KW"/>
</dbReference>
<feature type="transmembrane region" description="Helical" evidence="7">
    <location>
        <begin position="21"/>
        <end position="42"/>
    </location>
</feature>
<dbReference type="AlphaFoldDB" id="Q313P3"/>
<keyword evidence="6 7" id="KW-0472">Membrane</keyword>
<feature type="transmembrane region" description="Helical" evidence="7">
    <location>
        <begin position="300"/>
        <end position="320"/>
    </location>
</feature>
<dbReference type="PROSITE" id="PS51379">
    <property type="entry name" value="4FE4S_FER_2"/>
    <property type="match status" value="2"/>
</dbReference>
<feature type="domain" description="4Fe-4S ferredoxin-type" evidence="8">
    <location>
        <begin position="265"/>
        <end position="292"/>
    </location>
</feature>
<feature type="transmembrane region" description="Helical" evidence="7">
    <location>
        <begin position="81"/>
        <end position="99"/>
    </location>
</feature>
<dbReference type="Proteomes" id="UP000002710">
    <property type="component" value="Chromosome"/>
</dbReference>
<evidence type="ECO:0000256" key="7">
    <source>
        <dbReference type="SAM" id="Phobius"/>
    </source>
</evidence>
<dbReference type="RefSeq" id="WP_011367089.1">
    <property type="nucleotide sequence ID" value="NC_007519.1"/>
</dbReference>
<keyword evidence="2" id="KW-1003">Cell membrane</keyword>
<keyword evidence="7" id="KW-1133">Transmembrane helix</keyword>
<dbReference type="Pfam" id="PF12801">
    <property type="entry name" value="Fer4_5"/>
    <property type="match status" value="2"/>
</dbReference>
<feature type="domain" description="4Fe-4S ferredoxin-type" evidence="8">
    <location>
        <begin position="235"/>
        <end position="264"/>
    </location>
</feature>
<proteinExistence type="predicted"/>
<evidence type="ECO:0000259" key="8">
    <source>
        <dbReference type="PROSITE" id="PS51379"/>
    </source>
</evidence>
<dbReference type="STRING" id="207559.Dde_1052"/>
<gene>
    <name evidence="9" type="ordered locus">Dde_1052</name>
</gene>
<dbReference type="GO" id="GO:0005886">
    <property type="term" value="C:plasma membrane"/>
    <property type="evidence" value="ECO:0007669"/>
    <property type="project" value="UniProtKB-SubCell"/>
</dbReference>
<evidence type="ECO:0000313" key="9">
    <source>
        <dbReference type="EMBL" id="ABB37853.1"/>
    </source>
</evidence>
<keyword evidence="3" id="KW-0479">Metal-binding</keyword>
<dbReference type="InterPro" id="IPR017900">
    <property type="entry name" value="4Fe4S_Fe_S_CS"/>
</dbReference>
<keyword evidence="5" id="KW-0411">Iron-sulfur</keyword>
<dbReference type="eggNOG" id="COG0348">
    <property type="taxonomic scope" value="Bacteria"/>
</dbReference>
<protein>
    <submittedName>
        <fullName evidence="9">4Fe-4S ferredoxin iron-sulfur binding domain-containing protein</fullName>
    </submittedName>
</protein>
<evidence type="ECO:0000256" key="5">
    <source>
        <dbReference type="ARBA" id="ARBA00023014"/>
    </source>
</evidence>
<keyword evidence="7" id="KW-0812">Transmembrane</keyword>
<evidence type="ECO:0000256" key="6">
    <source>
        <dbReference type="ARBA" id="ARBA00023136"/>
    </source>
</evidence>
<comment type="subcellular location">
    <subcellularLocation>
        <location evidence="1">Cell membrane</location>
    </subcellularLocation>
</comment>
<organism evidence="9 10">
    <name type="scientific">Oleidesulfovibrio alaskensis (strain ATCC BAA-1058 / DSM 17464 / G20)</name>
    <name type="common">Desulfovibrio alaskensis</name>
    <dbReference type="NCBI Taxonomy" id="207559"/>
    <lineage>
        <taxon>Bacteria</taxon>
        <taxon>Pseudomonadati</taxon>
        <taxon>Thermodesulfobacteriota</taxon>
        <taxon>Desulfovibrionia</taxon>
        <taxon>Desulfovibrionales</taxon>
        <taxon>Desulfovibrionaceae</taxon>
        <taxon>Oleidesulfovibrio</taxon>
    </lineage>
</organism>
<evidence type="ECO:0000256" key="3">
    <source>
        <dbReference type="ARBA" id="ARBA00022723"/>
    </source>
</evidence>
<sequence length="339" mass="37205">MLSRSRIRRGRISPARVRRTVQLAFGLFCIFCGWRFFLYYQWATGASAVYVPKPPMVEGFLPISALLGAVHFFNTGMWDPVHPAGLTIFFAALAICLLLRKGFCGYICPAGWASNLLERTGKRLGLNRSRPAPARTAVHKAIRTVLHAPKYILMAGFLWTMSTGMDARAVESFLTGPYNMVADSKMLLFFLHPSATALTVLAVLALLSLFVSNPWCRFLCPYGALLGIAALFSPCAVRRNAAACTGCGRCSAACPAGIAVHAQQRVNRAECMGCTECVSSCPQKDCLQLTCLNKPQYDWAIAYGTVALLWTAYLAAVWWGKWDVSIDAALIQKLHSTMM</sequence>
<dbReference type="InterPro" id="IPR017896">
    <property type="entry name" value="4Fe4S_Fe-S-bd"/>
</dbReference>
<dbReference type="GO" id="GO:0051536">
    <property type="term" value="F:iron-sulfur cluster binding"/>
    <property type="evidence" value="ECO:0007669"/>
    <property type="project" value="UniProtKB-KW"/>
</dbReference>
<dbReference type="PROSITE" id="PS00198">
    <property type="entry name" value="4FE4S_FER_1"/>
    <property type="match status" value="2"/>
</dbReference>
<feature type="transmembrane region" description="Helical" evidence="7">
    <location>
        <begin position="190"/>
        <end position="211"/>
    </location>
</feature>
<evidence type="ECO:0000313" key="10">
    <source>
        <dbReference type="Proteomes" id="UP000002710"/>
    </source>
</evidence>
<name>Q313P3_OLEA2</name>
<evidence type="ECO:0000256" key="4">
    <source>
        <dbReference type="ARBA" id="ARBA00023004"/>
    </source>
</evidence>
<dbReference type="KEGG" id="dde:Dde_1052"/>
<reference evidence="9 10" key="1">
    <citation type="journal article" date="2011" name="J. Bacteriol.">
        <title>Complete genome sequence and updated annotation of Desulfovibrio alaskensis G20.</title>
        <authorList>
            <person name="Hauser L.J."/>
            <person name="Land M.L."/>
            <person name="Brown S.D."/>
            <person name="Larimer F."/>
            <person name="Keller K.L."/>
            <person name="Rapp-Giles B.J."/>
            <person name="Price M.N."/>
            <person name="Lin M."/>
            <person name="Bruce D.C."/>
            <person name="Detter J.C."/>
            <person name="Tapia R."/>
            <person name="Han C.S."/>
            <person name="Goodwin L.A."/>
            <person name="Cheng J.F."/>
            <person name="Pitluck S."/>
            <person name="Copeland A."/>
            <person name="Lucas S."/>
            <person name="Nolan M."/>
            <person name="Lapidus A.L."/>
            <person name="Palumbo A.V."/>
            <person name="Wall J.D."/>
        </authorList>
    </citation>
    <scope>NUCLEOTIDE SEQUENCE [LARGE SCALE GENOMIC DNA]</scope>
    <source>
        <strain evidence="10">ATCC BAA 1058 / DSM 17464 / G20</strain>
    </source>
</reference>
<dbReference type="HOGENOM" id="CLU_033147_0_0_7"/>
<accession>Q313P3</accession>
<dbReference type="Pfam" id="PF13237">
    <property type="entry name" value="Fer4_10"/>
    <property type="match status" value="1"/>
</dbReference>
<evidence type="ECO:0000256" key="1">
    <source>
        <dbReference type="ARBA" id="ARBA00004236"/>
    </source>
</evidence>
<dbReference type="InterPro" id="IPR052378">
    <property type="entry name" value="NosR_regulator"/>
</dbReference>
<evidence type="ECO:0000256" key="2">
    <source>
        <dbReference type="ARBA" id="ARBA00022475"/>
    </source>
</evidence>
<dbReference type="PANTHER" id="PTHR30224">
    <property type="entry name" value="ELECTRON TRANSPORT PROTEIN"/>
    <property type="match status" value="1"/>
</dbReference>